<name>A0ABU9EVX2_LIMFS</name>
<evidence type="ECO:0000313" key="1">
    <source>
        <dbReference type="EMBL" id="MEK9515250.1"/>
    </source>
</evidence>
<evidence type="ECO:0000313" key="2">
    <source>
        <dbReference type="Proteomes" id="UP001387447"/>
    </source>
</evidence>
<dbReference type="InterPro" id="IPR011990">
    <property type="entry name" value="TPR-like_helical_dom_sf"/>
</dbReference>
<dbReference type="SUPFAM" id="SSF53448">
    <property type="entry name" value="Nucleotide-diphospho-sugar transferases"/>
    <property type="match status" value="1"/>
</dbReference>
<organism evidence="1 2">
    <name type="scientific">Limnospira fusiformis PMC 851.14</name>
    <dbReference type="NCBI Taxonomy" id="2219512"/>
    <lineage>
        <taxon>Bacteria</taxon>
        <taxon>Bacillati</taxon>
        <taxon>Cyanobacteriota</taxon>
        <taxon>Cyanophyceae</taxon>
        <taxon>Oscillatoriophycideae</taxon>
        <taxon>Oscillatoriales</taxon>
        <taxon>Sirenicapillariaceae</taxon>
        <taxon>Limnospira</taxon>
    </lineage>
</organism>
<reference evidence="1 2" key="1">
    <citation type="journal article" date="2024" name="Front. Microbiol.">
        <title>Transcriptomic insights into the dominance of two phototrophs throughout the water column of a tropical hypersaline-alkaline crater lake (Dziani Dzaha, Mayotte).</title>
        <authorList>
            <person name="Duperron S."/>
            <person name="Halary S."/>
            <person name="Bouly J.-P."/>
            <person name="Roussel T."/>
            <person name="Hugoni M."/>
            <person name="Bruto M."/>
            <person name="Oger P."/>
            <person name="Duval C."/>
            <person name="Woo A."/>
            <person name="Jezequiel D."/>
            <person name="Ader M."/>
            <person name="Leboulanger C."/>
            <person name="Agogue H."/>
            <person name="Grossi V."/>
            <person name="Trousselier M."/>
            <person name="Bernard C."/>
        </authorList>
    </citation>
    <scope>NUCLEOTIDE SEQUENCE [LARGE SCALE GENOMIC DNA]</scope>
    <source>
        <strain evidence="1 2">PMC 851.14</strain>
    </source>
</reference>
<comment type="caution">
    <text evidence="1">The sequence shown here is derived from an EMBL/GenBank/DDBJ whole genome shotgun (WGS) entry which is preliminary data.</text>
</comment>
<dbReference type="Proteomes" id="UP001387447">
    <property type="component" value="Unassembled WGS sequence"/>
</dbReference>
<protein>
    <submittedName>
        <fullName evidence="1">Capsular polysaccharide synthesis family protein</fullName>
    </submittedName>
</protein>
<dbReference type="Gene3D" id="3.90.550.10">
    <property type="entry name" value="Spore Coat Polysaccharide Biosynthesis Protein SpsA, Chain A"/>
    <property type="match status" value="1"/>
</dbReference>
<dbReference type="SUPFAM" id="SSF48452">
    <property type="entry name" value="TPR-like"/>
    <property type="match status" value="1"/>
</dbReference>
<proteinExistence type="predicted"/>
<dbReference type="Gene3D" id="1.25.40.10">
    <property type="entry name" value="Tetratricopeptide repeat domain"/>
    <property type="match status" value="1"/>
</dbReference>
<gene>
    <name evidence="1" type="ORF">AAEJ74_27440</name>
</gene>
<dbReference type="InterPro" id="IPR018831">
    <property type="entry name" value="Uncharacterised_NKWYS"/>
</dbReference>
<dbReference type="InterPro" id="IPR019734">
    <property type="entry name" value="TPR_rpt"/>
</dbReference>
<dbReference type="SMART" id="SM00028">
    <property type="entry name" value="TPR"/>
    <property type="match status" value="2"/>
</dbReference>
<dbReference type="Pfam" id="PF10364">
    <property type="entry name" value="NKWYS"/>
    <property type="match status" value="1"/>
</dbReference>
<dbReference type="Pfam" id="PF13174">
    <property type="entry name" value="TPR_6"/>
    <property type="match status" value="1"/>
</dbReference>
<sequence length="622" mass="73334">MPEIQSFTTPVVLLIFRRPDTTQKVFDVIRQVKPQQLLVIADGPEPGNDLEAEKCAQTRAIIDTVDWDCQVLTNYSDFNLGCKQRVASGLNWVFSLVEEAIILEDDCIPDISFFKFCQELLIRYRHDHQIFQITGENTHGYQSANSSYYFSQYSFYWGWATWRRAWRLFDPDLKSWLTKCDRHWLRDLLGSQDRAEYWAEIFDLTYNGFNSWGWAWTFTCLVNQGLCIIPNQNLISNVGFGADAAHTTWEVDEIANVPTQSISFPLKHPTAITINMEAETVIDKMRFTGRKYIRTMRETAMDLSQQGQHQKALEIWEKCIKLRSDLSEFYYQKACCLQKIGNSQQAIQCLHQLLKSHPDHQPAKSLLNTIIKKYHNSSPLPTQNQQQRFLVYTMGQVGSTSISTSLKNYTSQVYDIHFLDETYLQKNMHKGHCVDGYFVFKNWLGEPLKIISMVRNPIAVNVSGFFQNLDTYYPHLSQEEILQLSIEELINKFWTLDLNYPLHWFDREFNKCLNFDIYSQPFSMLGWQTYLHESYHILIMQAELMDSQKQEVIRMFTGISNWQLENQNMSSQKWYSHRFKEFQEKLVLPKDYLDKMLSSKFTRHFYSQSQIQEFYRSFNHCN</sequence>
<dbReference type="InterPro" id="IPR029044">
    <property type="entry name" value="Nucleotide-diphossugar_trans"/>
</dbReference>
<accession>A0ABU9EVX2</accession>
<dbReference type="RefSeq" id="WP_315663169.1">
    <property type="nucleotide sequence ID" value="NZ_JBBWYZ010000034.1"/>
</dbReference>
<keyword evidence="2" id="KW-1185">Reference proteome</keyword>
<dbReference type="EMBL" id="JBBWYZ010000034">
    <property type="protein sequence ID" value="MEK9515250.1"/>
    <property type="molecule type" value="Genomic_DNA"/>
</dbReference>